<feature type="region of interest" description="Disordered" evidence="3">
    <location>
        <begin position="229"/>
        <end position="270"/>
    </location>
</feature>
<dbReference type="Gene3D" id="3.40.50.300">
    <property type="entry name" value="P-loop containing nucleotide triphosphate hydrolases"/>
    <property type="match status" value="1"/>
</dbReference>
<comment type="caution">
    <text evidence="4">The sequence shown here is derived from an EMBL/GenBank/DDBJ whole genome shotgun (WGS) entry which is preliminary data.</text>
</comment>
<evidence type="ECO:0000256" key="1">
    <source>
        <dbReference type="ARBA" id="ARBA00022741"/>
    </source>
</evidence>
<dbReference type="STRING" id="1325735.A0A428T7N4"/>
<dbReference type="GO" id="GO:0016020">
    <property type="term" value="C:membrane"/>
    <property type="evidence" value="ECO:0007669"/>
    <property type="project" value="InterPro"/>
</dbReference>
<keyword evidence="2" id="KW-0342">GTP-binding</keyword>
<keyword evidence="1" id="KW-0547">Nucleotide-binding</keyword>
<proteinExistence type="predicted"/>
<name>A0A428T7N4_9HYPO</name>
<dbReference type="SMART" id="SM00175">
    <property type="entry name" value="RAB"/>
    <property type="match status" value="1"/>
</dbReference>
<dbReference type="Pfam" id="PF00071">
    <property type="entry name" value="Ras"/>
    <property type="match status" value="1"/>
</dbReference>
<evidence type="ECO:0000256" key="3">
    <source>
        <dbReference type="SAM" id="MobiDB-lite"/>
    </source>
</evidence>
<keyword evidence="5" id="KW-1185">Reference proteome</keyword>
<dbReference type="PROSITE" id="PS51419">
    <property type="entry name" value="RAB"/>
    <property type="match status" value="1"/>
</dbReference>
<protein>
    <submittedName>
        <fullName evidence="4">Uncharacterized protein</fullName>
    </submittedName>
</protein>
<dbReference type="GO" id="GO:0003924">
    <property type="term" value="F:GTPase activity"/>
    <property type="evidence" value="ECO:0007669"/>
    <property type="project" value="InterPro"/>
</dbReference>
<evidence type="ECO:0000256" key="2">
    <source>
        <dbReference type="ARBA" id="ARBA00023134"/>
    </source>
</evidence>
<evidence type="ECO:0000313" key="5">
    <source>
        <dbReference type="Proteomes" id="UP000287144"/>
    </source>
</evidence>
<dbReference type="InterPro" id="IPR001806">
    <property type="entry name" value="Small_GTPase"/>
</dbReference>
<dbReference type="Proteomes" id="UP000287144">
    <property type="component" value="Unassembled WGS sequence"/>
</dbReference>
<sequence length="270" mass="29971">MESSASQPTVPQQPRRYQTFQAHFTGAPSVGLRVLVYRICFQQYHEDLPYDPTGDDEGRKEVVAQQGRVVLNCNTVFNDDNYHASVRMQASRSDALICVYSVTDRSSFEKVKALCRDMPVPPPPEGPVIFVAASKTDLPDWKVSLDEGKELSSSIGAEFLVTSAKTGAGCSDDDLKALVDHIYAAKARAEEEMNARAANQAGDRMAKSVPEKPKVHLMASRVIERLKRWRNRRDTNPEDSATAATAPPVKLIPRDETPILRKNQQGNYIP</sequence>
<reference evidence="4 5" key="1">
    <citation type="submission" date="2017-06" db="EMBL/GenBank/DDBJ databases">
        <title>Comparative genomic analysis of Ambrosia Fusariam Clade fungi.</title>
        <authorList>
            <person name="Stajich J.E."/>
            <person name="Carrillo J."/>
            <person name="Kijimoto T."/>
            <person name="Eskalen A."/>
            <person name="O'Donnell K."/>
            <person name="Kasson M."/>
        </authorList>
    </citation>
    <scope>NUCLEOTIDE SEQUENCE [LARGE SCALE GENOMIC DNA]</scope>
    <source>
        <strain evidence="4 5">NRRL62579</strain>
    </source>
</reference>
<dbReference type="EMBL" id="NKCK01000119">
    <property type="protein sequence ID" value="RSL98040.1"/>
    <property type="molecule type" value="Genomic_DNA"/>
</dbReference>
<dbReference type="InterPro" id="IPR027417">
    <property type="entry name" value="P-loop_NTPase"/>
</dbReference>
<gene>
    <name evidence="4" type="ORF">CEP52_010578</name>
</gene>
<dbReference type="SUPFAM" id="SSF52540">
    <property type="entry name" value="P-loop containing nucleoside triphosphate hydrolases"/>
    <property type="match status" value="1"/>
</dbReference>
<dbReference type="InterPro" id="IPR020849">
    <property type="entry name" value="Small_GTPase_Ras-type"/>
</dbReference>
<evidence type="ECO:0000313" key="4">
    <source>
        <dbReference type="EMBL" id="RSL98040.1"/>
    </source>
</evidence>
<dbReference type="PANTHER" id="PTHR24070">
    <property type="entry name" value="RAS, DI-RAS, AND RHEB FAMILY MEMBERS OF SMALL GTPASE SUPERFAMILY"/>
    <property type="match status" value="1"/>
</dbReference>
<dbReference type="SMART" id="SM00173">
    <property type="entry name" value="RAS"/>
    <property type="match status" value="1"/>
</dbReference>
<organism evidence="4 5">
    <name type="scientific">Fusarium oligoseptatum</name>
    <dbReference type="NCBI Taxonomy" id="2604345"/>
    <lineage>
        <taxon>Eukaryota</taxon>
        <taxon>Fungi</taxon>
        <taxon>Dikarya</taxon>
        <taxon>Ascomycota</taxon>
        <taxon>Pezizomycotina</taxon>
        <taxon>Sordariomycetes</taxon>
        <taxon>Hypocreomycetidae</taxon>
        <taxon>Hypocreales</taxon>
        <taxon>Nectriaceae</taxon>
        <taxon>Fusarium</taxon>
        <taxon>Fusarium solani species complex</taxon>
    </lineage>
</organism>
<dbReference type="AlphaFoldDB" id="A0A428T7N4"/>
<dbReference type="PROSITE" id="PS51421">
    <property type="entry name" value="RAS"/>
    <property type="match status" value="1"/>
</dbReference>
<accession>A0A428T7N4</accession>
<dbReference type="GO" id="GO:0005525">
    <property type="term" value="F:GTP binding"/>
    <property type="evidence" value="ECO:0007669"/>
    <property type="project" value="UniProtKB-KW"/>
</dbReference>
<dbReference type="GO" id="GO:0007165">
    <property type="term" value="P:signal transduction"/>
    <property type="evidence" value="ECO:0007669"/>
    <property type="project" value="InterPro"/>
</dbReference>